<dbReference type="EMBL" id="LAZR01055909">
    <property type="protein sequence ID" value="KKK75350.1"/>
    <property type="molecule type" value="Genomic_DNA"/>
</dbReference>
<feature type="non-terminal residue" evidence="1">
    <location>
        <position position="1"/>
    </location>
</feature>
<gene>
    <name evidence="1" type="ORF">LCGC14_2874580</name>
</gene>
<evidence type="ECO:0000313" key="1">
    <source>
        <dbReference type="EMBL" id="KKK75350.1"/>
    </source>
</evidence>
<sequence>GCATFPDSNKDDLRISKILLSSKEPEEYNDYKRQKIFVQGEVFWMYAEVINLTIRHIDEGDIINVIGYITIKDMNNTVVASGLVLDYEGFVTLRPNPGEIFFIQRLYIPDETIPGKYIVQFEIIDDFNYNSAIAATVLRVKKKTIRI</sequence>
<proteinExistence type="predicted"/>
<reference evidence="1" key="1">
    <citation type="journal article" date="2015" name="Nature">
        <title>Complex archaea that bridge the gap between prokaryotes and eukaryotes.</title>
        <authorList>
            <person name="Spang A."/>
            <person name="Saw J.H."/>
            <person name="Jorgensen S.L."/>
            <person name="Zaremba-Niedzwiedzka K."/>
            <person name="Martijn J."/>
            <person name="Lind A.E."/>
            <person name="van Eijk R."/>
            <person name="Schleper C."/>
            <person name="Guy L."/>
            <person name="Ettema T.J."/>
        </authorList>
    </citation>
    <scope>NUCLEOTIDE SEQUENCE</scope>
</reference>
<protein>
    <submittedName>
        <fullName evidence="1">Uncharacterized protein</fullName>
    </submittedName>
</protein>
<comment type="caution">
    <text evidence="1">The sequence shown here is derived from an EMBL/GenBank/DDBJ whole genome shotgun (WGS) entry which is preliminary data.</text>
</comment>
<accession>A0A0F8YNR5</accession>
<dbReference type="AlphaFoldDB" id="A0A0F8YNR5"/>
<organism evidence="1">
    <name type="scientific">marine sediment metagenome</name>
    <dbReference type="NCBI Taxonomy" id="412755"/>
    <lineage>
        <taxon>unclassified sequences</taxon>
        <taxon>metagenomes</taxon>
        <taxon>ecological metagenomes</taxon>
    </lineage>
</organism>
<name>A0A0F8YNR5_9ZZZZ</name>